<keyword evidence="3" id="KW-1185">Reference proteome</keyword>
<reference evidence="2" key="1">
    <citation type="submission" date="2021-06" db="EMBL/GenBank/DDBJ databases">
        <title>Comparative genomics, transcriptomics and evolutionary studies reveal genomic signatures of adaptation to plant cell wall in hemibiotrophic fungi.</title>
        <authorList>
            <consortium name="DOE Joint Genome Institute"/>
            <person name="Baroncelli R."/>
            <person name="Diaz J.F."/>
            <person name="Benocci T."/>
            <person name="Peng M."/>
            <person name="Battaglia E."/>
            <person name="Haridas S."/>
            <person name="Andreopoulos W."/>
            <person name="Labutti K."/>
            <person name="Pangilinan J."/>
            <person name="Floch G.L."/>
            <person name="Makela M.R."/>
            <person name="Henrissat B."/>
            <person name="Grigoriev I.V."/>
            <person name="Crouch J.A."/>
            <person name="De Vries R.P."/>
            <person name="Sukno S.A."/>
            <person name="Thon M.R."/>
        </authorList>
    </citation>
    <scope>NUCLEOTIDE SEQUENCE</scope>
    <source>
        <strain evidence="2">MAFF235873</strain>
    </source>
</reference>
<evidence type="ECO:0000313" key="3">
    <source>
        <dbReference type="Proteomes" id="UP001232148"/>
    </source>
</evidence>
<protein>
    <submittedName>
        <fullName evidence="2">Uncharacterized protein</fullName>
    </submittedName>
</protein>
<name>A0AAD9M1K9_9PEZI</name>
<proteinExistence type="predicted"/>
<dbReference type="Proteomes" id="UP001232148">
    <property type="component" value="Unassembled WGS sequence"/>
</dbReference>
<evidence type="ECO:0000256" key="1">
    <source>
        <dbReference type="SAM" id="Phobius"/>
    </source>
</evidence>
<dbReference type="EMBL" id="MU842923">
    <property type="protein sequence ID" value="KAK2026040.1"/>
    <property type="molecule type" value="Genomic_DNA"/>
</dbReference>
<gene>
    <name evidence="2" type="ORF">LX32DRAFT_654998</name>
</gene>
<comment type="caution">
    <text evidence="2">The sequence shown here is derived from an EMBL/GenBank/DDBJ whole genome shotgun (WGS) entry which is preliminary data.</text>
</comment>
<organism evidence="2 3">
    <name type="scientific">Colletotrichum zoysiae</name>
    <dbReference type="NCBI Taxonomy" id="1216348"/>
    <lineage>
        <taxon>Eukaryota</taxon>
        <taxon>Fungi</taxon>
        <taxon>Dikarya</taxon>
        <taxon>Ascomycota</taxon>
        <taxon>Pezizomycotina</taxon>
        <taxon>Sordariomycetes</taxon>
        <taxon>Hypocreomycetidae</taxon>
        <taxon>Glomerellales</taxon>
        <taxon>Glomerellaceae</taxon>
        <taxon>Colletotrichum</taxon>
        <taxon>Colletotrichum graminicola species complex</taxon>
    </lineage>
</organism>
<keyword evidence="1" id="KW-0812">Transmembrane</keyword>
<sequence>MAFLPATFVAWIPDGSEKMVSSFLWIYFSVALILTLFTVWLLRRLANPKRTKESGVEDPEKALIPRALQSLKWNIEIARLSSNFYPCNRRLRMGQKRFQT</sequence>
<keyword evidence="1" id="KW-1133">Transmembrane helix</keyword>
<accession>A0AAD9M1K9</accession>
<keyword evidence="1" id="KW-0472">Membrane</keyword>
<feature type="transmembrane region" description="Helical" evidence="1">
    <location>
        <begin position="23"/>
        <end position="42"/>
    </location>
</feature>
<dbReference type="AlphaFoldDB" id="A0AAD9M1K9"/>
<evidence type="ECO:0000313" key="2">
    <source>
        <dbReference type="EMBL" id="KAK2026040.1"/>
    </source>
</evidence>